<evidence type="ECO:0000256" key="1">
    <source>
        <dbReference type="ARBA" id="ARBA00022670"/>
    </source>
</evidence>
<dbReference type="InterPro" id="IPR020891">
    <property type="entry name" value="UPF0758_CS"/>
</dbReference>
<feature type="domain" description="MPN" evidence="7">
    <location>
        <begin position="107"/>
        <end position="230"/>
    </location>
</feature>
<comment type="caution">
    <text evidence="8">The sequence shown here is derived from an EMBL/GenBank/DDBJ whole genome shotgun (WGS) entry which is preliminary data.</text>
</comment>
<dbReference type="SUPFAM" id="SSF47781">
    <property type="entry name" value="RuvA domain 2-like"/>
    <property type="match status" value="1"/>
</dbReference>
<dbReference type="AlphaFoldDB" id="A0A7C2TLF1"/>
<gene>
    <name evidence="8" type="primary">radC</name>
    <name evidence="8" type="ORF">ENN98_02895</name>
</gene>
<reference evidence="8" key="1">
    <citation type="journal article" date="2020" name="mSystems">
        <title>Genome- and Community-Level Interaction Insights into Carbon Utilization and Element Cycling Functions of Hydrothermarchaeota in Hydrothermal Sediment.</title>
        <authorList>
            <person name="Zhou Z."/>
            <person name="Liu Y."/>
            <person name="Xu W."/>
            <person name="Pan J."/>
            <person name="Luo Z.H."/>
            <person name="Li M."/>
        </authorList>
    </citation>
    <scope>NUCLEOTIDE SEQUENCE [LARGE SCALE GENOMIC DNA]</scope>
    <source>
        <strain evidence="8">SpSt-1224</strain>
    </source>
</reference>
<dbReference type="InterPro" id="IPR037518">
    <property type="entry name" value="MPN"/>
</dbReference>
<dbReference type="GO" id="GO:0046872">
    <property type="term" value="F:metal ion binding"/>
    <property type="evidence" value="ECO:0007669"/>
    <property type="project" value="UniProtKB-KW"/>
</dbReference>
<keyword evidence="1" id="KW-0645">Protease</keyword>
<dbReference type="InterPro" id="IPR025657">
    <property type="entry name" value="RadC_JAB"/>
</dbReference>
<organism evidence="8">
    <name type="scientific">Desulfurivibrio alkaliphilus</name>
    <dbReference type="NCBI Taxonomy" id="427923"/>
    <lineage>
        <taxon>Bacteria</taxon>
        <taxon>Pseudomonadati</taxon>
        <taxon>Thermodesulfobacteriota</taxon>
        <taxon>Desulfobulbia</taxon>
        <taxon>Desulfobulbales</taxon>
        <taxon>Desulfobulbaceae</taxon>
        <taxon>Desulfurivibrio</taxon>
    </lineage>
</organism>
<keyword evidence="2" id="KW-0479">Metal-binding</keyword>
<dbReference type="SUPFAM" id="SSF102712">
    <property type="entry name" value="JAB1/MPN domain"/>
    <property type="match status" value="1"/>
</dbReference>
<dbReference type="GO" id="GO:0006508">
    <property type="term" value="P:proteolysis"/>
    <property type="evidence" value="ECO:0007669"/>
    <property type="project" value="UniProtKB-KW"/>
</dbReference>
<dbReference type="Gene3D" id="1.10.150.20">
    <property type="entry name" value="5' to 3' exonuclease, C-terminal subdomain"/>
    <property type="match status" value="1"/>
</dbReference>
<keyword evidence="3" id="KW-0378">Hydrolase</keyword>
<dbReference type="NCBIfam" id="NF000642">
    <property type="entry name" value="PRK00024.1"/>
    <property type="match status" value="1"/>
</dbReference>
<evidence type="ECO:0000256" key="2">
    <source>
        <dbReference type="ARBA" id="ARBA00022723"/>
    </source>
</evidence>
<evidence type="ECO:0000256" key="6">
    <source>
        <dbReference type="RuleBase" id="RU003797"/>
    </source>
</evidence>
<dbReference type="Gene3D" id="3.40.140.10">
    <property type="entry name" value="Cytidine Deaminase, domain 2"/>
    <property type="match status" value="1"/>
</dbReference>
<dbReference type="NCBIfam" id="TIGR00608">
    <property type="entry name" value="radc"/>
    <property type="match status" value="1"/>
</dbReference>
<protein>
    <submittedName>
        <fullName evidence="8">DNA repair protein RadC</fullName>
    </submittedName>
</protein>
<dbReference type="PROSITE" id="PS01302">
    <property type="entry name" value="UPF0758"/>
    <property type="match status" value="1"/>
</dbReference>
<dbReference type="PROSITE" id="PS50249">
    <property type="entry name" value="MPN"/>
    <property type="match status" value="1"/>
</dbReference>
<evidence type="ECO:0000256" key="4">
    <source>
        <dbReference type="ARBA" id="ARBA00022833"/>
    </source>
</evidence>
<dbReference type="InterPro" id="IPR046778">
    <property type="entry name" value="UPF0758_N"/>
</dbReference>
<dbReference type="PANTHER" id="PTHR30471">
    <property type="entry name" value="DNA REPAIR PROTEIN RADC"/>
    <property type="match status" value="1"/>
</dbReference>
<name>A0A7C2TLF1_9BACT</name>
<evidence type="ECO:0000313" key="8">
    <source>
        <dbReference type="EMBL" id="HET97642.1"/>
    </source>
</evidence>
<dbReference type="PANTHER" id="PTHR30471:SF3">
    <property type="entry name" value="UPF0758 PROTEIN YEES-RELATED"/>
    <property type="match status" value="1"/>
</dbReference>
<dbReference type="EMBL" id="DSDS01000064">
    <property type="protein sequence ID" value="HET97642.1"/>
    <property type="molecule type" value="Genomic_DNA"/>
</dbReference>
<sequence length="243" mass="27147">MEQEARHKGEGHRQRLRDRFLSHGAEGLTDSDMLELLLTMGTPRRDCKELARALLARFDGSLSRVLDAGQPELEQVRGVGPKNTFALHFVQAVARRYLRERLKGREYLRSSREVGDYLIHALRGLSRETLVAILLDASYGILALEEVAVGTLTAASVHPREVVTLAIKHRAAAVILAHNHPSGNTQPSAQDRRLTRHLFLALAFSEIQLLDHCIIGADQRPYSFADHGLMEEIRQACQPILQG</sequence>
<dbReference type="Proteomes" id="UP000885986">
    <property type="component" value="Unassembled WGS sequence"/>
</dbReference>
<dbReference type="CDD" id="cd08071">
    <property type="entry name" value="MPN_DUF2466"/>
    <property type="match status" value="1"/>
</dbReference>
<dbReference type="InterPro" id="IPR010994">
    <property type="entry name" value="RuvA_2-like"/>
</dbReference>
<dbReference type="Pfam" id="PF20582">
    <property type="entry name" value="UPF0758_N"/>
    <property type="match status" value="1"/>
</dbReference>
<dbReference type="Pfam" id="PF04002">
    <property type="entry name" value="RadC"/>
    <property type="match status" value="1"/>
</dbReference>
<evidence type="ECO:0000259" key="7">
    <source>
        <dbReference type="PROSITE" id="PS50249"/>
    </source>
</evidence>
<keyword evidence="5" id="KW-0482">Metalloprotease</keyword>
<dbReference type="GO" id="GO:0008237">
    <property type="term" value="F:metallopeptidase activity"/>
    <property type="evidence" value="ECO:0007669"/>
    <property type="project" value="UniProtKB-KW"/>
</dbReference>
<dbReference type="InterPro" id="IPR001405">
    <property type="entry name" value="UPF0758"/>
</dbReference>
<proteinExistence type="inferred from homology"/>
<accession>A0A7C2TLF1</accession>
<comment type="similarity">
    <text evidence="6">Belongs to the UPF0758 family.</text>
</comment>
<keyword evidence="4" id="KW-0862">Zinc</keyword>
<evidence type="ECO:0000256" key="3">
    <source>
        <dbReference type="ARBA" id="ARBA00022801"/>
    </source>
</evidence>
<evidence type="ECO:0000256" key="5">
    <source>
        <dbReference type="ARBA" id="ARBA00023049"/>
    </source>
</evidence>